<name>A0A7V3KPA1_UNCW3</name>
<dbReference type="Pfam" id="PF13646">
    <property type="entry name" value="HEAT_2"/>
    <property type="match status" value="1"/>
</dbReference>
<dbReference type="PANTHER" id="PTHR12697:SF5">
    <property type="entry name" value="DEOXYHYPUSINE HYDROXYLASE"/>
    <property type="match status" value="1"/>
</dbReference>
<dbReference type="InterPro" id="IPR004155">
    <property type="entry name" value="PBS_lyase_HEAT"/>
</dbReference>
<reference evidence="1" key="1">
    <citation type="journal article" date="2020" name="mSystems">
        <title>Genome- and Community-Level Interaction Insights into Carbon Utilization and Element Cycling Functions of Hydrothermarchaeota in Hydrothermal Sediment.</title>
        <authorList>
            <person name="Zhou Z."/>
            <person name="Liu Y."/>
            <person name="Xu W."/>
            <person name="Pan J."/>
            <person name="Luo Z.H."/>
            <person name="Li M."/>
        </authorList>
    </citation>
    <scope>NUCLEOTIDE SEQUENCE [LARGE SCALE GENOMIC DNA]</scope>
    <source>
        <strain evidence="1">SpSt-754</strain>
    </source>
</reference>
<evidence type="ECO:0000313" key="1">
    <source>
        <dbReference type="EMBL" id="HGB36349.1"/>
    </source>
</evidence>
<dbReference type="GO" id="GO:0016491">
    <property type="term" value="F:oxidoreductase activity"/>
    <property type="evidence" value="ECO:0007669"/>
    <property type="project" value="TreeGrafter"/>
</dbReference>
<gene>
    <name evidence="1" type="ORF">ENV38_05545</name>
</gene>
<dbReference type="Gene3D" id="1.25.10.10">
    <property type="entry name" value="Leucine-rich Repeat Variant"/>
    <property type="match status" value="2"/>
</dbReference>
<dbReference type="SUPFAM" id="SSF48371">
    <property type="entry name" value="ARM repeat"/>
    <property type="match status" value="2"/>
</dbReference>
<protein>
    <submittedName>
        <fullName evidence="1">HEAT repeat domain-containing protein</fullName>
    </submittedName>
</protein>
<dbReference type="PANTHER" id="PTHR12697">
    <property type="entry name" value="PBS LYASE HEAT-LIKE PROTEIN"/>
    <property type="match status" value="1"/>
</dbReference>
<comment type="caution">
    <text evidence="1">The sequence shown here is derived from an EMBL/GenBank/DDBJ whole genome shotgun (WGS) entry which is preliminary data.</text>
</comment>
<sequence length="726" mass="83432">MDEKHLELLFLLNAAITNLRLYPTTNPVIQRTMDNLFLTLQDFLQVNDEFILAEAEKNLLINGTLLEKSDQERPQVKSLLDIMNSFKIKSISLEKGVTKEELLTFLELISRLKLEKDLKELLQEAKINSIAIDKKVFIAKTEETQLLASLDIKDEEVIRLFLGEEVNGRIDIEKIKEKARDRVWLTSVFKASMRQFMLQKGLISSAQLSLNLMQMLAFLDKIVSQSDLEKILPSVTEALLEFDGETISSLFCQKDIDKLFGGKLIANLLETMDEGKFYFLVEKFKQLGLEDKSATLLASERGKKYKKEREAGESVEKNEKGQKYKEILNKVQLLIEGSKETGLSDFSFLSSLPEYLKELFSEDREREAIDLVKALSFGLLKEEAKIRSEVAATICSIFECCPIEKRRILIKSIIDNLAVWLQNEDRATIAYEKIAYFLKEEIKDSIKEREYTLFISIVDVYYRISMGVLEKNDTISEIANEIIQDLATPPLLEILLKDFSEGEENYKDMTGRFLMRLGDKAQNRLLDLLKEHDDSNERVRILHLFSEIGPSALSTVKRRINPQEPWYFLRNIAYLLGRLGTHEAINLLKPLLLDKNEKVRDEALKSLYRLEGEQRGKLLLSLFPELDEKFKPEVVETLGKMKYKPAVPYLLDILQDRPRIPSPERVELEEKICLALGKIGDKRAIPVLTEVSRAKRFLFSKKVYPLSVQKAAAKALTTIRVQESRG</sequence>
<proteinExistence type="predicted"/>
<dbReference type="InterPro" id="IPR011989">
    <property type="entry name" value="ARM-like"/>
</dbReference>
<dbReference type="SMART" id="SM00567">
    <property type="entry name" value="EZ_HEAT"/>
    <property type="match status" value="4"/>
</dbReference>
<dbReference type="AlphaFoldDB" id="A0A7V3KPA1"/>
<dbReference type="InterPro" id="IPR016024">
    <property type="entry name" value="ARM-type_fold"/>
</dbReference>
<dbReference type="EMBL" id="DTGD01000208">
    <property type="protein sequence ID" value="HGB36349.1"/>
    <property type="molecule type" value="Genomic_DNA"/>
</dbReference>
<organism evidence="1">
    <name type="scientific">candidate division WOR-3 bacterium</name>
    <dbReference type="NCBI Taxonomy" id="2052148"/>
    <lineage>
        <taxon>Bacteria</taxon>
        <taxon>Bacteria division WOR-3</taxon>
    </lineage>
</organism>
<accession>A0A7V3KPA1</accession>
<dbReference type="Pfam" id="PF03130">
    <property type="entry name" value="HEAT_PBS"/>
    <property type="match status" value="1"/>
</dbReference>